<evidence type="ECO:0008006" key="4">
    <source>
        <dbReference type="Google" id="ProtNLM"/>
    </source>
</evidence>
<feature type="region of interest" description="Disordered" evidence="1">
    <location>
        <begin position="1"/>
        <end position="66"/>
    </location>
</feature>
<evidence type="ECO:0000256" key="1">
    <source>
        <dbReference type="SAM" id="MobiDB-lite"/>
    </source>
</evidence>
<protein>
    <recommendedName>
        <fullName evidence="4">Propionyl-coenzyme A carboxylase alpha polypeptide</fullName>
    </recommendedName>
</protein>
<sequence>MVAHSVPPSVLPDISPTRGEIGMRMAPPQTADVGASGCPQLISPLVGEMSGRTEGGNPRTAGALCP</sequence>
<proteinExistence type="predicted"/>
<name>A0ABV2MJY3_9HYPH</name>
<gene>
    <name evidence="2" type="ORF">ABID08_003084</name>
</gene>
<organism evidence="2 3">
    <name type="scientific">Rhizobium binae</name>
    <dbReference type="NCBI Taxonomy" id="1138190"/>
    <lineage>
        <taxon>Bacteria</taxon>
        <taxon>Pseudomonadati</taxon>
        <taxon>Pseudomonadota</taxon>
        <taxon>Alphaproteobacteria</taxon>
        <taxon>Hyphomicrobiales</taxon>
        <taxon>Rhizobiaceae</taxon>
        <taxon>Rhizobium/Agrobacterium group</taxon>
        <taxon>Rhizobium</taxon>
    </lineage>
</organism>
<accession>A0ABV2MJY3</accession>
<dbReference type="Proteomes" id="UP001549077">
    <property type="component" value="Unassembled WGS sequence"/>
</dbReference>
<reference evidence="2 3" key="1">
    <citation type="submission" date="2024-06" db="EMBL/GenBank/DDBJ databases">
        <title>Genomic Encyclopedia of Type Strains, Phase IV (KMG-IV): sequencing the most valuable type-strain genomes for metagenomic binning, comparative biology and taxonomic classification.</title>
        <authorList>
            <person name="Goeker M."/>
        </authorList>
    </citation>
    <scope>NUCLEOTIDE SEQUENCE [LARGE SCALE GENOMIC DNA]</scope>
    <source>
        <strain evidence="2 3">DSM 29288</strain>
    </source>
</reference>
<dbReference type="EMBL" id="JBEPMY010000007">
    <property type="protein sequence ID" value="MET3755713.1"/>
    <property type="molecule type" value="Genomic_DNA"/>
</dbReference>
<evidence type="ECO:0000313" key="2">
    <source>
        <dbReference type="EMBL" id="MET3755713.1"/>
    </source>
</evidence>
<evidence type="ECO:0000313" key="3">
    <source>
        <dbReference type="Proteomes" id="UP001549077"/>
    </source>
</evidence>
<keyword evidence="3" id="KW-1185">Reference proteome</keyword>
<comment type="caution">
    <text evidence="2">The sequence shown here is derived from an EMBL/GenBank/DDBJ whole genome shotgun (WGS) entry which is preliminary data.</text>
</comment>